<name>A0A8S9YW15_9TREM</name>
<accession>A0A8S9YW15</accession>
<keyword evidence="2" id="KW-1185">Reference proteome</keyword>
<gene>
    <name evidence="1" type="ORF">EG68_03415</name>
</gene>
<evidence type="ECO:0000313" key="1">
    <source>
        <dbReference type="EMBL" id="KAF7258764.1"/>
    </source>
</evidence>
<dbReference type="Proteomes" id="UP000822476">
    <property type="component" value="Unassembled WGS sequence"/>
</dbReference>
<sequence>MFNIDDLSSPNVNSTRTTAVVVDDRAKFRPTLRQPPVFHPNDDCESWEFALTIYSASVPERSMGPYIPSFLNEEAARMFRTTGFRPTASVTCEAL</sequence>
<dbReference type="EMBL" id="JTDE01001542">
    <property type="protein sequence ID" value="KAF7258764.1"/>
    <property type="molecule type" value="Genomic_DNA"/>
</dbReference>
<dbReference type="OrthoDB" id="10365118at2759"/>
<reference evidence="1" key="1">
    <citation type="submission" date="2019-07" db="EMBL/GenBank/DDBJ databases">
        <title>Annotation for the trematode Paragonimus miyazaki's.</title>
        <authorList>
            <person name="Choi Y.-J."/>
        </authorList>
    </citation>
    <scope>NUCLEOTIDE SEQUENCE</scope>
    <source>
        <strain evidence="1">Japan</strain>
    </source>
</reference>
<dbReference type="AlphaFoldDB" id="A0A8S9YW15"/>
<protein>
    <submittedName>
        <fullName evidence="1">Uncharacterized protein</fullName>
    </submittedName>
</protein>
<organism evidence="1 2">
    <name type="scientific">Paragonimus skrjabini miyazakii</name>
    <dbReference type="NCBI Taxonomy" id="59628"/>
    <lineage>
        <taxon>Eukaryota</taxon>
        <taxon>Metazoa</taxon>
        <taxon>Spiralia</taxon>
        <taxon>Lophotrochozoa</taxon>
        <taxon>Platyhelminthes</taxon>
        <taxon>Trematoda</taxon>
        <taxon>Digenea</taxon>
        <taxon>Plagiorchiida</taxon>
        <taxon>Troglotremata</taxon>
        <taxon>Troglotrematidae</taxon>
        <taxon>Paragonimus</taxon>
    </lineage>
</organism>
<comment type="caution">
    <text evidence="1">The sequence shown here is derived from an EMBL/GenBank/DDBJ whole genome shotgun (WGS) entry which is preliminary data.</text>
</comment>
<proteinExistence type="predicted"/>
<evidence type="ECO:0000313" key="2">
    <source>
        <dbReference type="Proteomes" id="UP000822476"/>
    </source>
</evidence>